<dbReference type="Proteomes" id="UP000053676">
    <property type="component" value="Unassembled WGS sequence"/>
</dbReference>
<dbReference type="AlphaFoldDB" id="W2TBU1"/>
<keyword evidence="2" id="KW-1185">Reference proteome</keyword>
<reference evidence="2" key="1">
    <citation type="journal article" date="2014" name="Nat. Genet.">
        <title>Genome of the human hookworm Necator americanus.</title>
        <authorList>
            <person name="Tang Y.T."/>
            <person name="Gao X."/>
            <person name="Rosa B.A."/>
            <person name="Abubucker S."/>
            <person name="Hallsworth-Pepin K."/>
            <person name="Martin J."/>
            <person name="Tyagi R."/>
            <person name="Heizer E."/>
            <person name="Zhang X."/>
            <person name="Bhonagiri-Palsikar V."/>
            <person name="Minx P."/>
            <person name="Warren W.C."/>
            <person name="Wang Q."/>
            <person name="Zhan B."/>
            <person name="Hotez P.J."/>
            <person name="Sternberg P.W."/>
            <person name="Dougall A."/>
            <person name="Gaze S.T."/>
            <person name="Mulvenna J."/>
            <person name="Sotillo J."/>
            <person name="Ranganathan S."/>
            <person name="Rabelo E.M."/>
            <person name="Wilson R.K."/>
            <person name="Felgner P.L."/>
            <person name="Bethony J."/>
            <person name="Hawdon J.M."/>
            <person name="Gasser R.B."/>
            <person name="Loukas A."/>
            <person name="Mitreva M."/>
        </authorList>
    </citation>
    <scope>NUCLEOTIDE SEQUENCE [LARGE SCALE GENOMIC DNA]</scope>
</reference>
<evidence type="ECO:0000313" key="1">
    <source>
        <dbReference type="EMBL" id="ETN79069.1"/>
    </source>
</evidence>
<gene>
    <name evidence="1" type="ORF">NECAME_10071</name>
</gene>
<protein>
    <submittedName>
        <fullName evidence="1">Uncharacterized protein</fullName>
    </submittedName>
</protein>
<sequence length="65" mass="7738">MDSDEIRQERLPPLPQQLEAWLFRFCVRSSLNGQMEIICEMRFQTVSLARLSHMDTTLWPNRSVE</sequence>
<dbReference type="EMBL" id="KI659673">
    <property type="protein sequence ID" value="ETN79069.1"/>
    <property type="molecule type" value="Genomic_DNA"/>
</dbReference>
<dbReference type="KEGG" id="nai:NECAME_10071"/>
<accession>W2TBU1</accession>
<evidence type="ECO:0000313" key="2">
    <source>
        <dbReference type="Proteomes" id="UP000053676"/>
    </source>
</evidence>
<name>W2TBU1_NECAM</name>
<organism evidence="1 2">
    <name type="scientific">Necator americanus</name>
    <name type="common">Human hookworm</name>
    <dbReference type="NCBI Taxonomy" id="51031"/>
    <lineage>
        <taxon>Eukaryota</taxon>
        <taxon>Metazoa</taxon>
        <taxon>Ecdysozoa</taxon>
        <taxon>Nematoda</taxon>
        <taxon>Chromadorea</taxon>
        <taxon>Rhabditida</taxon>
        <taxon>Rhabditina</taxon>
        <taxon>Rhabditomorpha</taxon>
        <taxon>Strongyloidea</taxon>
        <taxon>Ancylostomatidae</taxon>
        <taxon>Bunostominae</taxon>
        <taxon>Necator</taxon>
    </lineage>
</organism>
<proteinExistence type="predicted"/>